<feature type="transmembrane region" description="Helical" evidence="1">
    <location>
        <begin position="373"/>
        <end position="395"/>
    </location>
</feature>
<dbReference type="Pfam" id="PF07907">
    <property type="entry name" value="YibE_F"/>
    <property type="match status" value="1"/>
</dbReference>
<proteinExistence type="predicted"/>
<keyword evidence="1" id="KW-0812">Transmembrane</keyword>
<name>A0A5P8FMJ3_9MICO</name>
<gene>
    <name evidence="2" type="ORF">EEW87_008955</name>
</gene>
<dbReference type="KEGG" id="jme:EEW87_008955"/>
<keyword evidence="1" id="KW-0472">Membrane</keyword>
<evidence type="ECO:0000313" key="2">
    <source>
        <dbReference type="EMBL" id="QFQ30411.2"/>
    </source>
</evidence>
<dbReference type="PANTHER" id="PTHR41771">
    <property type="entry name" value="MEMBRANE PROTEIN-RELATED"/>
    <property type="match status" value="1"/>
</dbReference>
<dbReference type="PANTHER" id="PTHR41771:SF1">
    <property type="entry name" value="MEMBRANE PROTEIN"/>
    <property type="match status" value="1"/>
</dbReference>
<reference evidence="2 3" key="1">
    <citation type="submission" date="2019-09" db="EMBL/GenBank/DDBJ databases">
        <title>Complete Genome Sequence of Janibacter melonis M714 with both human health impact and industrial applications.</title>
        <authorList>
            <person name="Jin M."/>
            <person name="Zhao Q.R."/>
        </authorList>
    </citation>
    <scope>NUCLEOTIDE SEQUENCE [LARGE SCALE GENOMIC DNA]</scope>
    <source>
        <strain evidence="2 3">M714</strain>
    </source>
</reference>
<feature type="transmembrane region" description="Helical" evidence="1">
    <location>
        <begin position="154"/>
        <end position="171"/>
    </location>
</feature>
<protein>
    <submittedName>
        <fullName evidence="2">YibE/F family protein</fullName>
    </submittedName>
</protein>
<dbReference type="Proteomes" id="UP000271708">
    <property type="component" value="Chromosome"/>
</dbReference>
<feature type="transmembrane region" description="Helical" evidence="1">
    <location>
        <begin position="328"/>
        <end position="353"/>
    </location>
</feature>
<evidence type="ECO:0000313" key="3">
    <source>
        <dbReference type="Proteomes" id="UP000271708"/>
    </source>
</evidence>
<organism evidence="2 3">
    <name type="scientific">Janibacter melonis</name>
    <dbReference type="NCBI Taxonomy" id="262209"/>
    <lineage>
        <taxon>Bacteria</taxon>
        <taxon>Bacillati</taxon>
        <taxon>Actinomycetota</taxon>
        <taxon>Actinomycetes</taxon>
        <taxon>Micrococcales</taxon>
        <taxon>Intrasporangiaceae</taxon>
        <taxon>Janibacter</taxon>
    </lineage>
</organism>
<dbReference type="AlphaFoldDB" id="A0A5P8FMJ3"/>
<keyword evidence="1" id="KW-1133">Transmembrane helix</keyword>
<dbReference type="InterPro" id="IPR012507">
    <property type="entry name" value="YibE_F"/>
</dbReference>
<evidence type="ECO:0000256" key="1">
    <source>
        <dbReference type="SAM" id="Phobius"/>
    </source>
</evidence>
<feature type="transmembrane region" description="Helical" evidence="1">
    <location>
        <begin position="230"/>
        <end position="250"/>
    </location>
</feature>
<feature type="transmembrane region" description="Helical" evidence="1">
    <location>
        <begin position="22"/>
        <end position="42"/>
    </location>
</feature>
<dbReference type="EMBL" id="CP044548">
    <property type="protein sequence ID" value="QFQ30411.2"/>
    <property type="molecule type" value="Genomic_DNA"/>
</dbReference>
<sequence length="406" mass="41372">MGGGHGHTHDAPQVSTPRGTRIALAVTVAVIALVTVVGMWVLRPTGEGRPEVRESSANGVTYLEGEVVSVTPLDCGAFGTDPSTTTGAAPAGAECGRASVRITDGAEQGESVQVDIPPDAVREGVGAPLVLLKIPGQVAGSPYTYYDMQRGQPLLLLSIAFALVVVLVARWRGLRSLAGLAVAAAVVVGYLMPALLEGRSPVAVGLVSSAAIMIVVLYLAHGVSARTTTALLGTFAGLAATAGIGALAVAQARLTGVSGDENAALQQAAQQIDLRNLLTCGIILAGLGILNDVTITQASAVYELHEAAPDLSPVQLYRQAMRIGRDHIASTVYTVVFAYAGAALPVLLVISLVDQPIGRILTSADISEEIVRTMAGGIGLVLAVPATTALAALVIRSSQGGPRHAA</sequence>
<accession>A0A5P8FMJ3</accession>
<feature type="transmembrane region" description="Helical" evidence="1">
    <location>
        <begin position="203"/>
        <end position="224"/>
    </location>
</feature>
<feature type="transmembrane region" description="Helical" evidence="1">
    <location>
        <begin position="177"/>
        <end position="196"/>
    </location>
</feature>